<sequence>MLMIDDAVASDLQPLLRGRSRRIVRVLVLLLVLVGSSAAGAWFWADLGEFVVTPETHQVASIMRSSLDDKASLSEIKWAQLKASDEFAELNRRIDAARKDLKGILDQISVLTSQIESLRNSMPVASTASISAPLSAQAASSRAKKRLGQSTPQGPVSVGGAPVIAAPKASAP</sequence>
<keyword evidence="3" id="KW-1133">Transmembrane helix</keyword>
<organism evidence="4 5">
    <name type="scientific">Bradyrhizobium uaiense</name>
    <dbReference type="NCBI Taxonomy" id="2594946"/>
    <lineage>
        <taxon>Bacteria</taxon>
        <taxon>Pseudomonadati</taxon>
        <taxon>Pseudomonadota</taxon>
        <taxon>Alphaproteobacteria</taxon>
        <taxon>Hyphomicrobiales</taxon>
        <taxon>Nitrobacteraceae</taxon>
        <taxon>Bradyrhizobium</taxon>
    </lineage>
</organism>
<evidence type="ECO:0000256" key="2">
    <source>
        <dbReference type="SAM" id="MobiDB-lite"/>
    </source>
</evidence>
<evidence type="ECO:0000313" key="4">
    <source>
        <dbReference type="EMBL" id="NEU94256.1"/>
    </source>
</evidence>
<dbReference type="AlphaFoldDB" id="A0A6P1B529"/>
<accession>A0A6P1B529</accession>
<evidence type="ECO:0000256" key="3">
    <source>
        <dbReference type="SAM" id="Phobius"/>
    </source>
</evidence>
<evidence type="ECO:0000313" key="5">
    <source>
        <dbReference type="Proteomes" id="UP000468531"/>
    </source>
</evidence>
<comment type="caution">
    <text evidence="4">The sequence shown here is derived from an EMBL/GenBank/DDBJ whole genome shotgun (WGS) entry which is preliminary data.</text>
</comment>
<dbReference type="RefSeq" id="WP_163149234.1">
    <property type="nucleotide sequence ID" value="NZ_VKHP01000001.1"/>
</dbReference>
<evidence type="ECO:0008006" key="6">
    <source>
        <dbReference type="Google" id="ProtNLM"/>
    </source>
</evidence>
<keyword evidence="3" id="KW-0472">Membrane</keyword>
<feature type="transmembrane region" description="Helical" evidence="3">
    <location>
        <begin position="23"/>
        <end position="45"/>
    </location>
</feature>
<proteinExistence type="predicted"/>
<evidence type="ECO:0000256" key="1">
    <source>
        <dbReference type="SAM" id="Coils"/>
    </source>
</evidence>
<reference evidence="4 5" key="1">
    <citation type="journal article" date="2020" name="Arch. Microbiol.">
        <title>Bradyrhizobium uaiense sp. nov., a new highly efficient cowpea symbiont.</title>
        <authorList>
            <person name="Cabral Michel D."/>
            <person name="Azarias Guimaraes A."/>
            <person name="Martins da Costa E."/>
            <person name="Soares de Carvalho T."/>
            <person name="Balsanelli E."/>
            <person name="Willems A."/>
            <person name="Maltempi de Souza E."/>
            <person name="de Souza Moreira F.M."/>
        </authorList>
    </citation>
    <scope>NUCLEOTIDE SEQUENCE [LARGE SCALE GENOMIC DNA]</scope>
    <source>
        <strain evidence="4 5">UFLA 03-164</strain>
    </source>
</reference>
<feature type="coiled-coil region" evidence="1">
    <location>
        <begin position="80"/>
        <end position="107"/>
    </location>
</feature>
<feature type="region of interest" description="Disordered" evidence="2">
    <location>
        <begin position="141"/>
        <end position="172"/>
    </location>
</feature>
<protein>
    <recommendedName>
        <fullName evidence="6">SlyX family protein</fullName>
    </recommendedName>
</protein>
<keyword evidence="5" id="KW-1185">Reference proteome</keyword>
<dbReference type="EMBL" id="VKHP01000001">
    <property type="protein sequence ID" value="NEU94256.1"/>
    <property type="molecule type" value="Genomic_DNA"/>
</dbReference>
<name>A0A6P1B529_9BRAD</name>
<gene>
    <name evidence="4" type="ORF">FNJ47_00035</name>
</gene>
<dbReference type="Proteomes" id="UP000468531">
    <property type="component" value="Unassembled WGS sequence"/>
</dbReference>
<keyword evidence="3" id="KW-0812">Transmembrane</keyword>
<keyword evidence="1" id="KW-0175">Coiled coil</keyword>